<evidence type="ECO:0000256" key="4">
    <source>
        <dbReference type="ARBA" id="ARBA00022490"/>
    </source>
</evidence>
<keyword evidence="8" id="KW-1185">Reference proteome</keyword>
<dbReference type="PANTHER" id="PTHR46321:SF1">
    <property type="entry name" value="KIF-BINDING PROTEIN"/>
    <property type="match status" value="1"/>
</dbReference>
<evidence type="ECO:0000256" key="3">
    <source>
        <dbReference type="ARBA" id="ARBA00016840"/>
    </source>
</evidence>
<evidence type="ECO:0000256" key="6">
    <source>
        <dbReference type="SAM" id="Coils"/>
    </source>
</evidence>
<dbReference type="Pfam" id="PF12309">
    <property type="entry name" value="KBP_C"/>
    <property type="match status" value="1"/>
</dbReference>
<gene>
    <name evidence="7" type="ORF">CLODIP_2_CD00090</name>
</gene>
<name>A0A8S1C6L9_9INSE</name>
<proteinExistence type="inferred from homology"/>
<evidence type="ECO:0000313" key="7">
    <source>
        <dbReference type="EMBL" id="CAB3366462.1"/>
    </source>
</evidence>
<keyword evidence="4" id="KW-0963">Cytoplasm</keyword>
<dbReference type="InterPro" id="IPR022083">
    <property type="entry name" value="KBP"/>
</dbReference>
<dbReference type="OrthoDB" id="8190466at2759"/>
<comment type="caution">
    <text evidence="7">The sequence shown here is derived from an EMBL/GenBank/DDBJ whole genome shotgun (WGS) entry which is preliminary data.</text>
</comment>
<feature type="coiled-coil region" evidence="6">
    <location>
        <begin position="256"/>
        <end position="290"/>
    </location>
</feature>
<dbReference type="AlphaFoldDB" id="A0A8S1C6L9"/>
<accession>A0A8S1C6L9</accession>
<dbReference type="PANTHER" id="PTHR46321">
    <property type="entry name" value="KIF1-BINDING PROTEIN"/>
    <property type="match status" value="1"/>
</dbReference>
<evidence type="ECO:0000256" key="1">
    <source>
        <dbReference type="ARBA" id="ARBA00004245"/>
    </source>
</evidence>
<evidence type="ECO:0000313" key="8">
    <source>
        <dbReference type="Proteomes" id="UP000494165"/>
    </source>
</evidence>
<reference evidence="7 8" key="1">
    <citation type="submission" date="2020-04" db="EMBL/GenBank/DDBJ databases">
        <authorList>
            <person name="Alioto T."/>
            <person name="Alioto T."/>
            <person name="Gomez Garrido J."/>
        </authorList>
    </citation>
    <scope>NUCLEOTIDE SEQUENCE [LARGE SCALE GENOMIC DNA]</scope>
</reference>
<organism evidence="7 8">
    <name type="scientific">Cloeon dipterum</name>
    <dbReference type="NCBI Taxonomy" id="197152"/>
    <lineage>
        <taxon>Eukaryota</taxon>
        <taxon>Metazoa</taxon>
        <taxon>Ecdysozoa</taxon>
        <taxon>Arthropoda</taxon>
        <taxon>Hexapoda</taxon>
        <taxon>Insecta</taxon>
        <taxon>Pterygota</taxon>
        <taxon>Palaeoptera</taxon>
        <taxon>Ephemeroptera</taxon>
        <taxon>Pisciforma</taxon>
        <taxon>Baetidae</taxon>
        <taxon>Cloeon</taxon>
    </lineage>
</organism>
<evidence type="ECO:0000256" key="2">
    <source>
        <dbReference type="ARBA" id="ARBA00010305"/>
    </source>
</evidence>
<protein>
    <recommendedName>
        <fullName evidence="3">KIF-binding protein</fullName>
    </recommendedName>
</protein>
<keyword evidence="6" id="KW-0175">Coiled coil</keyword>
<dbReference type="GO" id="GO:0005856">
    <property type="term" value="C:cytoskeleton"/>
    <property type="evidence" value="ECO:0007669"/>
    <property type="project" value="UniProtKB-SubCell"/>
</dbReference>
<sequence length="606" mass="69842">MESPLKNIPMDVQLELQDKFEKVSKLLNEESKLDPPNNPYRSKYKAQTILNEMKTLITYHMDDLASDDAERPRIHAMLGSVLLNLGVTSLDVEELSTGEEQLNNCIDTMEEFRLHPLCIIFVLNALNQLGILWSERDDPKRSLELLGLAEQTYKDFKADQQGASKAVSPYDLFSTSDKKDDGEENLEKTHTLTLYYLAQVYGTLGHTLKSALYCHNTLRRQLESKEFDPIDWALNSATLSQFFATHNGFKEARHHLAAAQLILDRHKETLDQQEESTEEKDAKLERLNHRSADVSRCWAKYGLNLLQMSQSRLVRLSNEDAPDGRIPPCVEDGSLTLRNLAVSSLISPDEVENLTFPSLELDVLETCVTDKPANVFEEARPIFLNAKDWLDKAKQYYTMENHASDAVEIMQDTSRLYQSLIFFEDDEDRQSKMHKRRIDILEEALGQLNPQFYLPICRQLWFELAETYTEMFEIKRQKMRSSDEGPTPHSLHKINQLVAKGVQHLNNFIQSLYAKGTKSLPEVIQEELVRPLLLAFFYLGKLYREFIVPDREVQLRNLNNSIDAYKFIVTYCDKHESAKNLMSAELGICREMLELLPLKLRRLSEA</sequence>
<dbReference type="EMBL" id="CADEPI010000025">
    <property type="protein sequence ID" value="CAB3366462.1"/>
    <property type="molecule type" value="Genomic_DNA"/>
</dbReference>
<dbReference type="GO" id="GO:0000226">
    <property type="term" value="P:microtubule cytoskeleton organization"/>
    <property type="evidence" value="ECO:0007669"/>
    <property type="project" value="TreeGrafter"/>
</dbReference>
<keyword evidence="5" id="KW-0206">Cytoskeleton</keyword>
<dbReference type="Proteomes" id="UP000494165">
    <property type="component" value="Unassembled WGS sequence"/>
</dbReference>
<evidence type="ECO:0000256" key="5">
    <source>
        <dbReference type="ARBA" id="ARBA00023212"/>
    </source>
</evidence>
<comment type="subcellular location">
    <subcellularLocation>
        <location evidence="1">Cytoplasm</location>
        <location evidence="1">Cytoskeleton</location>
    </subcellularLocation>
</comment>
<comment type="similarity">
    <text evidence="2">Belongs to the KIF-binding protein family.</text>
</comment>
<dbReference type="GO" id="GO:1990535">
    <property type="term" value="P:neuron projection maintenance"/>
    <property type="evidence" value="ECO:0007669"/>
    <property type="project" value="TreeGrafter"/>
</dbReference>
<dbReference type="GO" id="GO:0021952">
    <property type="term" value="P:central nervous system projection neuron axonogenesis"/>
    <property type="evidence" value="ECO:0007669"/>
    <property type="project" value="TreeGrafter"/>
</dbReference>